<evidence type="ECO:0000256" key="4">
    <source>
        <dbReference type="ARBA" id="ARBA00022737"/>
    </source>
</evidence>
<name>A0A103YJM7_CYNCS</name>
<dbReference type="SMART" id="SM00382">
    <property type="entry name" value="AAA"/>
    <property type="match status" value="2"/>
</dbReference>
<keyword evidence="15" id="KW-1185">Reference proteome</keyword>
<dbReference type="InterPro" id="IPR003439">
    <property type="entry name" value="ABC_transporter-like_ATP-bd"/>
</dbReference>
<protein>
    <submittedName>
        <fullName evidence="14">AAA+ ATPase domain-containing protein</fullName>
    </submittedName>
</protein>
<keyword evidence="4" id="KW-0677">Repeat</keyword>
<keyword evidence="3 11" id="KW-0812">Transmembrane</keyword>
<dbReference type="InterPro" id="IPR026728">
    <property type="entry name" value="BLTP3A/B"/>
</dbReference>
<dbReference type="FunFam" id="3.40.50.300:FF:000205">
    <property type="entry name" value="ABC transporter B family member 4"/>
    <property type="match status" value="2"/>
</dbReference>
<dbReference type="CDD" id="cd03249">
    <property type="entry name" value="ABC_MTABC3_MDL1_MDL2"/>
    <property type="match status" value="2"/>
</dbReference>
<evidence type="ECO:0000256" key="7">
    <source>
        <dbReference type="ARBA" id="ARBA00022989"/>
    </source>
</evidence>
<feature type="transmembrane region" description="Helical" evidence="11">
    <location>
        <begin position="1419"/>
        <end position="1438"/>
    </location>
</feature>
<dbReference type="PROSITE" id="PS50929">
    <property type="entry name" value="ABC_TM1F"/>
    <property type="match status" value="2"/>
</dbReference>
<dbReference type="InterPro" id="IPR017871">
    <property type="entry name" value="ABC_transporter-like_CS"/>
</dbReference>
<keyword evidence="10" id="KW-0175">Coiled coil</keyword>
<evidence type="ECO:0000256" key="1">
    <source>
        <dbReference type="ARBA" id="ARBA00007577"/>
    </source>
</evidence>
<feature type="transmembrane region" description="Helical" evidence="11">
    <location>
        <begin position="1973"/>
        <end position="1997"/>
    </location>
</feature>
<feature type="coiled-coil region" evidence="10">
    <location>
        <begin position="1198"/>
        <end position="1225"/>
    </location>
</feature>
<organism evidence="14 15">
    <name type="scientific">Cynara cardunculus var. scolymus</name>
    <name type="common">Globe artichoke</name>
    <name type="synonym">Cynara scolymus</name>
    <dbReference type="NCBI Taxonomy" id="59895"/>
    <lineage>
        <taxon>Eukaryota</taxon>
        <taxon>Viridiplantae</taxon>
        <taxon>Streptophyta</taxon>
        <taxon>Embryophyta</taxon>
        <taxon>Tracheophyta</taxon>
        <taxon>Spermatophyta</taxon>
        <taxon>Magnoliopsida</taxon>
        <taxon>eudicotyledons</taxon>
        <taxon>Gunneridae</taxon>
        <taxon>Pentapetalae</taxon>
        <taxon>asterids</taxon>
        <taxon>campanulids</taxon>
        <taxon>Asterales</taxon>
        <taxon>Asteraceae</taxon>
        <taxon>Carduoideae</taxon>
        <taxon>Cardueae</taxon>
        <taxon>Carduinae</taxon>
        <taxon>Cynara</taxon>
    </lineage>
</organism>
<dbReference type="PROSITE" id="PS00211">
    <property type="entry name" value="ABC_TRANSPORTER_1"/>
    <property type="match status" value="2"/>
</dbReference>
<comment type="similarity">
    <text evidence="1">Belongs to the ABC transporter superfamily. ABCB family. Multidrug resistance exporter (TC 3.A.1.201) subfamily.</text>
</comment>
<dbReference type="PROSITE" id="PS50893">
    <property type="entry name" value="ABC_TRANSPORTER_2"/>
    <property type="match status" value="2"/>
</dbReference>
<evidence type="ECO:0000256" key="11">
    <source>
        <dbReference type="SAM" id="Phobius"/>
    </source>
</evidence>
<dbReference type="PANTHER" id="PTHR45136">
    <property type="entry name" value="ABC TRANSPORTER DOMAIN-CONTAINING PROTEIN"/>
    <property type="match status" value="1"/>
</dbReference>
<evidence type="ECO:0000256" key="3">
    <source>
        <dbReference type="ARBA" id="ARBA00022692"/>
    </source>
</evidence>
<evidence type="ECO:0000256" key="2">
    <source>
        <dbReference type="ARBA" id="ARBA00022448"/>
    </source>
</evidence>
<feature type="transmembrane region" description="Helical" evidence="11">
    <location>
        <begin position="2049"/>
        <end position="2069"/>
    </location>
</feature>
<feature type="transmembrane region" description="Helical" evidence="11">
    <location>
        <begin position="1493"/>
        <end position="1512"/>
    </location>
</feature>
<dbReference type="InterPro" id="IPR027417">
    <property type="entry name" value="P-loop_NTPase"/>
</dbReference>
<keyword evidence="6" id="KW-0067">ATP-binding</keyword>
<reference evidence="14 15" key="1">
    <citation type="journal article" date="2016" name="Sci. Rep.">
        <title>The genome sequence of the outbreeding globe artichoke constructed de novo incorporating a phase-aware low-pass sequencing strategy of F1 progeny.</title>
        <authorList>
            <person name="Scaglione D."/>
            <person name="Reyes-Chin-Wo S."/>
            <person name="Acquadro A."/>
            <person name="Froenicke L."/>
            <person name="Portis E."/>
            <person name="Beitel C."/>
            <person name="Tirone M."/>
            <person name="Mauro R."/>
            <person name="Lo Monaco A."/>
            <person name="Mauromicale G."/>
            <person name="Faccioli P."/>
            <person name="Cattivelli L."/>
            <person name="Rieseberg L."/>
            <person name="Michelmore R."/>
            <person name="Lanteri S."/>
        </authorList>
    </citation>
    <scope>NUCLEOTIDE SEQUENCE [LARGE SCALE GENOMIC DNA]</scope>
    <source>
        <strain evidence="14">2C</strain>
    </source>
</reference>
<evidence type="ECO:0000256" key="9">
    <source>
        <dbReference type="ARBA" id="ARBA00023180"/>
    </source>
</evidence>
<dbReference type="InterPro" id="IPR011527">
    <property type="entry name" value="ABC1_TM_dom"/>
</dbReference>
<evidence type="ECO:0000313" key="14">
    <source>
        <dbReference type="EMBL" id="KVI10356.1"/>
    </source>
</evidence>
<dbReference type="PANTHER" id="PTHR45136:SF2">
    <property type="entry name" value="ABC TRANSPORTER DOMAIN-CONTAINING PROTEIN"/>
    <property type="match status" value="1"/>
</dbReference>
<proteinExistence type="inferred from homology"/>
<comment type="caution">
    <text evidence="14">The sequence shown here is derived from an EMBL/GenBank/DDBJ whole genome shotgun (WGS) entry which is preliminary data.</text>
</comment>
<dbReference type="Proteomes" id="UP000243975">
    <property type="component" value="Unassembled WGS sequence"/>
</dbReference>
<evidence type="ECO:0000256" key="8">
    <source>
        <dbReference type="ARBA" id="ARBA00023136"/>
    </source>
</evidence>
<keyword evidence="8 11" id="KW-0472">Membrane</keyword>
<dbReference type="SUPFAM" id="SSF90123">
    <property type="entry name" value="ABC transporter transmembrane region"/>
    <property type="match status" value="2"/>
</dbReference>
<dbReference type="EMBL" id="LEKV01001021">
    <property type="protein sequence ID" value="KVI10356.1"/>
    <property type="molecule type" value="Genomic_DNA"/>
</dbReference>
<feature type="domain" description="ABC transmembrane type-1" evidence="13">
    <location>
        <begin position="1267"/>
        <end position="1557"/>
    </location>
</feature>
<keyword evidence="5" id="KW-0547">Nucleotide-binding</keyword>
<feature type="domain" description="ABC transporter" evidence="12">
    <location>
        <begin position="1592"/>
        <end position="1828"/>
    </location>
</feature>
<dbReference type="Gramene" id="KVI10356">
    <property type="protein sequence ID" value="KVI10356"/>
    <property type="gene ID" value="Ccrd_011242"/>
</dbReference>
<evidence type="ECO:0000313" key="15">
    <source>
        <dbReference type="Proteomes" id="UP000243975"/>
    </source>
</evidence>
<dbReference type="Gene3D" id="1.20.1560.10">
    <property type="entry name" value="ABC transporter type 1, transmembrane domain"/>
    <property type="match status" value="1"/>
</dbReference>
<dbReference type="Pfam" id="PF00664">
    <property type="entry name" value="ABC_membrane"/>
    <property type="match status" value="2"/>
</dbReference>
<accession>A0A103YJM7</accession>
<gene>
    <name evidence="14" type="ORF">Ccrd_011242</name>
</gene>
<dbReference type="SUPFAM" id="SSF52540">
    <property type="entry name" value="P-loop containing nucleoside triphosphate hydrolases"/>
    <property type="match status" value="2"/>
</dbReference>
<dbReference type="InterPro" id="IPR003593">
    <property type="entry name" value="AAA+_ATPase"/>
</dbReference>
<evidence type="ECO:0000259" key="13">
    <source>
        <dbReference type="PROSITE" id="PS50929"/>
    </source>
</evidence>
<evidence type="ECO:0000259" key="12">
    <source>
        <dbReference type="PROSITE" id="PS50893"/>
    </source>
</evidence>
<dbReference type="GO" id="GO:0016020">
    <property type="term" value="C:membrane"/>
    <property type="evidence" value="ECO:0007669"/>
    <property type="project" value="InterPro"/>
</dbReference>
<dbReference type="Pfam" id="PF00005">
    <property type="entry name" value="ABC_tran"/>
    <property type="match status" value="2"/>
</dbReference>
<feature type="domain" description="ABC transporter" evidence="12">
    <location>
        <begin position="2253"/>
        <end position="2489"/>
    </location>
</feature>
<dbReference type="CDD" id="cd18577">
    <property type="entry name" value="ABC_6TM_Pgp_ABCB1_D1_like"/>
    <property type="match status" value="1"/>
</dbReference>
<dbReference type="GO" id="GO:0005524">
    <property type="term" value="F:ATP binding"/>
    <property type="evidence" value="ECO:0007669"/>
    <property type="project" value="UniProtKB-KW"/>
</dbReference>
<evidence type="ECO:0000256" key="5">
    <source>
        <dbReference type="ARBA" id="ARBA00022741"/>
    </source>
</evidence>
<evidence type="ECO:0000256" key="10">
    <source>
        <dbReference type="SAM" id="Coils"/>
    </source>
</evidence>
<dbReference type="CDD" id="cd18578">
    <property type="entry name" value="ABC_6TM_Pgp_ABCB1_D2_like"/>
    <property type="match status" value="1"/>
</dbReference>
<sequence>MESILARALEYTLKYWLKSFTRDQFKLQGRTVQLSNLDINGDALHASLGLPPALNVTTAKVGKLEIILPYLSNVQVEPIVVQIDKLDLVLEENDDLDAYKATDSAQTPSSPAKSSGYGFADKIADGMTLEVRTVNLLLETHGGARRCGGATWASPMASITIRNLLLYTTNENWQVVNLKEARDFSNDKKFIYVFKKLEWEHLSIDLLPHPDMFAAFSEGAFKDDDGAKRVFFGGERFLEGISGEAYITIQRTELNSPLGLELRLHITEAVCPALSEPGLRALLRFFTGLYVCLNRGDVNPNSQEVGFLFHCCYLVCKLFRALLYEMAIRNSLFWQRSAEAAGRTLVSIMVDHIFFCIKDTDFQLELLMQSLVFSRASLSDGEIAKCLTQVMIGGLFLRDTSSRPPCALVQPSMQDAAEELLHFPDFGKNFCPPIYPLGDQQWKSSDHAPLMSLHCLQFMPSPTPPSFCSQTVINCQPLMIHLQEESCLRISSLLADGIVINPGDISLDFSVNSLEFNVKGLDITIPLENRRSNSPCDNYPIYETSFTGARLHIDNLFFYESPSLRLKMLNLEKDPACFCLWKGQPIDASQKKWTSGASLLRLSLETCNNSKGAGGSLSHSSELWSCVEIKGACIQVAMVTADGSPLIEVPPPGGVVRVGVACEQYLSNTSVEQLFFVLDLYAYFGMVSEKMATVGRSKYKKVVKHEPCDGSLIEKVPGDTAVSLAVKDLKLRFLESSSMDIQGMPLVQFVGEDLFMEVTHRTLGGAMAISSTLRWDKVQVECAETERSSINANGVMPDATTDFLPFPNGNPKLRTVFWVQNRRNYQANDSAVSTPFLNLRVVHVIPYNAQDTECHSLSVSACIAGVRLAGGMNYAEALLHRFGILGPDGGPGVGLSKGLEHLSAGPLSKLFKASPLLVKDFRENCKSESMEEKHSGYLHLGAPDDVDISLELKDWLFALEGAEMAERWWFYNSDDSYREERCWHTTFQSFKVKANSSINNSVNGKKNLPGAQKYPVESVTVGVEGLKTLKPQQQKGIVATNGHKHDSHGGVDLEADIVLSEDDGANKWVVESLKFSAKHPVEAIVSRDELQHVAQLCKSEVDSMGRITAGVLRVLKLEGSVGQTAMDQLSNLGFYKIFSQKNLHRDSNASSPSSVATADNQCSSSSFNSTLTLLEAALLDSQTNCATLADELSSSESSKRHLDRVEQLAQKLESMQKLLSKLQTQKQAVIRSKTGFGRKLWFVINIMGGNKNGIFRYADGLDKFLMFWGTLGSIGDGLQVPLMMYVLSGVINQYGDPKAIVTCSTVDKYSLRLLYVAIAVGLSAFVEGLCWSRTAERQTSRMRLHYLKSVLKQDVAFFDTQQPAASSTTYQVVSTITADSNAIQVTIGEKIPDTLAYLSSSFFCHIFAFTLSWRLTLAALPFSIMFLVPALGFGKLMMDVGMLMIASYATAGTIAEQAISSIRTVYSYVGEHQTIINFGNALQTTMELGIKQGFARGLMLGSMGIIYVSWAFQAWVGSLLVTKHDEKGGDVFVAGFNVLMGGLNILTALPNLTAIAESKGAATRINEMIDRNPTINSEDKKGKALSYVRGKIEFKGIYFSYPSRPDSPILQGLNLMIPAGKTVGLVGGSGSGKSTTMSLILRFYDPIEGEILLDGHKINKLHLRWLRSQMGLVNQEPILFATSIKENILFGKEGASFDDVVAAAKDANAHDFIVKLPDGYETNVGQFGIQLSGGQKQRVAIARALIRDPKILLLDEATSALDTESERVVQKAIDQASVGRTTIVIAHRMSTVRRADMIYVIQAGKVVESGSHAELMQMNGRKDGGGEYLKMVQLQQSAPGNEVMDISNSFQSPYRMSVAASPTSVRSSAPSTPSLNPFSPAFSITTPYSVQFNTSYDSDEEDNLRKLSHSAPSQFRLLKMNAPEWVATLWGCLGAIGSGAVQPINAYCVGGVIHVYFESDKSSIVDHARTYSFVFLALGVFNFISSVIQHYSFAVMGEKLTTRVRKKLLENLLTFEIGWYDEDENTSAAICARLSSEANMVRSLVGDRLSLLTQAFFGAVFAYTLGLVLSWRLALVLMAAQPFLIGSFYARSVLMKSLSEKSHKAQKEGSQLASEAVINHRTITAFSSQRRVVSLFKDTLEGPKKESIRQSYYSGVGLFSSQFMATASTALAYWYGGRLLTQGLIAPEKLFQAFLVLLFTAYTIADAGSMTKDISRGSNAVSSVFAILDKKSEINPDTSHGHDSIKGNIRGRVELRNVLFAYPSRPDHMVFKGLNLKIKQGTSVALVGPSGSGKSTIIGLIERFYDPLKGVICIDERDIKEYNLRALRSHIGLVSQEPTLFAGTIRENIAYGKPSAKESEIRNAAMLANAHEFISGMKDGYETYCGERGVQLSGGQKQRIALSRAILKNPAILLLDEATSALDTISESLVQEALEKMMKGRTCIVVAHRLSTIQNSVSIAVIQDGKVAEQGSHSDLLSLHGGAYSNLVKMQGGNSPFRH</sequence>
<dbReference type="Gene3D" id="3.40.50.300">
    <property type="entry name" value="P-loop containing nucleotide triphosphate hydrolases"/>
    <property type="match status" value="2"/>
</dbReference>
<feature type="domain" description="ABC transmembrane type-1" evidence="13">
    <location>
        <begin position="1929"/>
        <end position="2216"/>
    </location>
</feature>
<dbReference type="Pfam" id="PF24917">
    <property type="entry name" value="BLTP3A_B"/>
    <property type="match status" value="1"/>
</dbReference>
<feature type="transmembrane region" description="Helical" evidence="11">
    <location>
        <begin position="1532"/>
        <end position="1549"/>
    </location>
</feature>
<keyword evidence="9" id="KW-0325">Glycoprotein</keyword>
<keyword evidence="7 11" id="KW-1133">Transmembrane helix</keyword>
<dbReference type="InterPro" id="IPR036640">
    <property type="entry name" value="ABC1_TM_sf"/>
</dbReference>
<keyword evidence="2" id="KW-0813">Transport</keyword>
<dbReference type="GO" id="GO:0016887">
    <property type="term" value="F:ATP hydrolysis activity"/>
    <property type="evidence" value="ECO:0007669"/>
    <property type="project" value="InterPro"/>
</dbReference>
<dbReference type="GO" id="GO:0140359">
    <property type="term" value="F:ABC-type transporter activity"/>
    <property type="evidence" value="ECO:0007669"/>
    <property type="project" value="InterPro"/>
</dbReference>
<feature type="transmembrane region" description="Helical" evidence="11">
    <location>
        <begin position="2152"/>
        <end position="2175"/>
    </location>
</feature>
<evidence type="ECO:0000256" key="6">
    <source>
        <dbReference type="ARBA" id="ARBA00022840"/>
    </source>
</evidence>